<dbReference type="InterPro" id="IPR007353">
    <property type="entry name" value="DUF421"/>
</dbReference>
<evidence type="ECO:0000313" key="11">
    <source>
        <dbReference type="Proteomes" id="UP000547209"/>
    </source>
</evidence>
<accession>A0A7X0VHL5</accession>
<keyword evidence="11" id="KW-1185">Reference proteome</keyword>
<dbReference type="PANTHER" id="PTHR34582:SF6">
    <property type="entry name" value="UPF0702 TRANSMEMBRANE PROTEIN YCAP"/>
    <property type="match status" value="1"/>
</dbReference>
<dbReference type="GO" id="GO:0005886">
    <property type="term" value="C:plasma membrane"/>
    <property type="evidence" value="ECO:0007669"/>
    <property type="project" value="UniProtKB-SubCell"/>
</dbReference>
<protein>
    <submittedName>
        <fullName evidence="10">DUF421 domain-containing protein</fullName>
    </submittedName>
</protein>
<organism evidence="10 11">
    <name type="scientific">Cohnella nanjingensis</name>
    <dbReference type="NCBI Taxonomy" id="1387779"/>
    <lineage>
        <taxon>Bacteria</taxon>
        <taxon>Bacillati</taxon>
        <taxon>Bacillota</taxon>
        <taxon>Bacilli</taxon>
        <taxon>Bacillales</taxon>
        <taxon>Paenibacillaceae</taxon>
        <taxon>Cohnella</taxon>
    </lineage>
</organism>
<comment type="similarity">
    <text evidence="2">Belongs to the UPF0702 family.</text>
</comment>
<dbReference type="EMBL" id="JACJVP010000045">
    <property type="protein sequence ID" value="MBB6674272.1"/>
    <property type="molecule type" value="Genomic_DNA"/>
</dbReference>
<sequence length="244" mass="27957">MYFFVFLILRLMGKREIGKLSVFDMVISIMLAEIAVISIESPDRALWATLAPMALLVLIQLTISRFTLKSRRLRLWFDGQPSVIISRGHLNWEEMKRQRYSLDDLLMQLRENKVDNVGQVELAVLESSGKLSVLPRDREPASDEEASDRSENGAFSTRDRESAAGPERGDAAKEVPPDPPRVRFELLPLPLILDGEVQEENLGKAGKNLLWLKQELRQRGVKDVRQVFFCSIDHRGKLYVDRKR</sequence>
<dbReference type="InterPro" id="IPR023090">
    <property type="entry name" value="UPF0702_alpha/beta_dom_sf"/>
</dbReference>
<evidence type="ECO:0000256" key="3">
    <source>
        <dbReference type="ARBA" id="ARBA00022475"/>
    </source>
</evidence>
<dbReference type="Gene3D" id="3.30.240.20">
    <property type="entry name" value="bsu07140 like domains"/>
    <property type="match status" value="2"/>
</dbReference>
<keyword evidence="4 8" id="KW-0812">Transmembrane</keyword>
<keyword evidence="5 8" id="KW-1133">Transmembrane helix</keyword>
<dbReference type="Proteomes" id="UP000547209">
    <property type="component" value="Unassembled WGS sequence"/>
</dbReference>
<feature type="domain" description="YetF C-terminal" evidence="9">
    <location>
        <begin position="69"/>
        <end position="232"/>
    </location>
</feature>
<evidence type="ECO:0000256" key="6">
    <source>
        <dbReference type="ARBA" id="ARBA00023136"/>
    </source>
</evidence>
<evidence type="ECO:0000256" key="7">
    <source>
        <dbReference type="SAM" id="MobiDB-lite"/>
    </source>
</evidence>
<evidence type="ECO:0000256" key="8">
    <source>
        <dbReference type="SAM" id="Phobius"/>
    </source>
</evidence>
<feature type="transmembrane region" description="Helical" evidence="8">
    <location>
        <begin position="45"/>
        <end position="68"/>
    </location>
</feature>
<feature type="transmembrane region" description="Helical" evidence="8">
    <location>
        <begin position="20"/>
        <end position="39"/>
    </location>
</feature>
<evidence type="ECO:0000259" key="9">
    <source>
        <dbReference type="Pfam" id="PF04239"/>
    </source>
</evidence>
<reference evidence="10 11" key="1">
    <citation type="submission" date="2020-08" db="EMBL/GenBank/DDBJ databases">
        <title>Cohnella phylogeny.</title>
        <authorList>
            <person name="Dunlap C."/>
        </authorList>
    </citation>
    <scope>NUCLEOTIDE SEQUENCE [LARGE SCALE GENOMIC DNA]</scope>
    <source>
        <strain evidence="10 11">DSM 28246</strain>
    </source>
</reference>
<evidence type="ECO:0000256" key="5">
    <source>
        <dbReference type="ARBA" id="ARBA00022989"/>
    </source>
</evidence>
<dbReference type="PANTHER" id="PTHR34582">
    <property type="entry name" value="UPF0702 TRANSMEMBRANE PROTEIN YCAP"/>
    <property type="match status" value="1"/>
</dbReference>
<dbReference type="AlphaFoldDB" id="A0A7X0VHL5"/>
<feature type="region of interest" description="Disordered" evidence="7">
    <location>
        <begin position="133"/>
        <end position="181"/>
    </location>
</feature>
<gene>
    <name evidence="10" type="ORF">H7C19_26665</name>
</gene>
<evidence type="ECO:0000313" key="10">
    <source>
        <dbReference type="EMBL" id="MBB6674272.1"/>
    </source>
</evidence>
<evidence type="ECO:0000256" key="4">
    <source>
        <dbReference type="ARBA" id="ARBA00022692"/>
    </source>
</evidence>
<proteinExistence type="inferred from homology"/>
<name>A0A7X0VHL5_9BACL</name>
<evidence type="ECO:0000256" key="1">
    <source>
        <dbReference type="ARBA" id="ARBA00004651"/>
    </source>
</evidence>
<keyword evidence="6 8" id="KW-0472">Membrane</keyword>
<comment type="caution">
    <text evidence="10">The sequence shown here is derived from an EMBL/GenBank/DDBJ whole genome shotgun (WGS) entry which is preliminary data.</text>
</comment>
<dbReference type="Pfam" id="PF04239">
    <property type="entry name" value="DUF421"/>
    <property type="match status" value="1"/>
</dbReference>
<feature type="compositionally biased region" description="Basic and acidic residues" evidence="7">
    <location>
        <begin position="135"/>
        <end position="181"/>
    </location>
</feature>
<keyword evidence="3" id="KW-1003">Cell membrane</keyword>
<evidence type="ECO:0000256" key="2">
    <source>
        <dbReference type="ARBA" id="ARBA00006448"/>
    </source>
</evidence>
<comment type="subcellular location">
    <subcellularLocation>
        <location evidence="1">Cell membrane</location>
        <topology evidence="1">Multi-pass membrane protein</topology>
    </subcellularLocation>
</comment>